<keyword evidence="3" id="KW-1185">Reference proteome</keyword>
<dbReference type="EMBL" id="JAYMYS010000002">
    <property type="protein sequence ID" value="KAK7407073.1"/>
    <property type="molecule type" value="Genomic_DNA"/>
</dbReference>
<organism evidence="2 3">
    <name type="scientific">Psophocarpus tetragonolobus</name>
    <name type="common">Winged bean</name>
    <name type="synonym">Dolichos tetragonolobus</name>
    <dbReference type="NCBI Taxonomy" id="3891"/>
    <lineage>
        <taxon>Eukaryota</taxon>
        <taxon>Viridiplantae</taxon>
        <taxon>Streptophyta</taxon>
        <taxon>Embryophyta</taxon>
        <taxon>Tracheophyta</taxon>
        <taxon>Spermatophyta</taxon>
        <taxon>Magnoliopsida</taxon>
        <taxon>eudicotyledons</taxon>
        <taxon>Gunneridae</taxon>
        <taxon>Pentapetalae</taxon>
        <taxon>rosids</taxon>
        <taxon>fabids</taxon>
        <taxon>Fabales</taxon>
        <taxon>Fabaceae</taxon>
        <taxon>Papilionoideae</taxon>
        <taxon>50 kb inversion clade</taxon>
        <taxon>NPAAA clade</taxon>
        <taxon>indigoferoid/millettioid clade</taxon>
        <taxon>Phaseoleae</taxon>
        <taxon>Psophocarpus</taxon>
    </lineage>
</organism>
<sequence length="174" mass="19791">MKFSLTSKSDLLFCPFHSSSCLTHVHVHIPCQCFRQHRFCSSHSETTSPETNRVKRYIHTHPSCFLFLFLILSLIFYRYSLLSSTFLLSNLDLFGFESLNTLYIAIGGCNLRVQTKHSGSGITDTCMMGAFRTCEENGGFSFYVEESMGQYGTDYCWAPMSCEHLKGNVTRNGK</sequence>
<reference evidence="2 3" key="1">
    <citation type="submission" date="2024-01" db="EMBL/GenBank/DDBJ databases">
        <title>The genomes of 5 underutilized Papilionoideae crops provide insights into root nodulation and disease resistanc.</title>
        <authorList>
            <person name="Jiang F."/>
        </authorList>
    </citation>
    <scope>NUCLEOTIDE SEQUENCE [LARGE SCALE GENOMIC DNA]</scope>
    <source>
        <strain evidence="2">DUOXIRENSHENG_FW03</strain>
        <tissue evidence="2">Leaves</tissue>
    </source>
</reference>
<protein>
    <submittedName>
        <fullName evidence="2">Uncharacterized protein</fullName>
    </submittedName>
</protein>
<keyword evidence="1" id="KW-0472">Membrane</keyword>
<feature type="transmembrane region" description="Helical" evidence="1">
    <location>
        <begin position="63"/>
        <end position="81"/>
    </location>
</feature>
<keyword evidence="1" id="KW-0812">Transmembrane</keyword>
<gene>
    <name evidence="2" type="ORF">VNO78_08714</name>
</gene>
<accession>A0AAN9T5W5</accession>
<name>A0AAN9T5W5_PSOTE</name>
<proteinExistence type="predicted"/>
<evidence type="ECO:0000256" key="1">
    <source>
        <dbReference type="SAM" id="Phobius"/>
    </source>
</evidence>
<evidence type="ECO:0000313" key="2">
    <source>
        <dbReference type="EMBL" id="KAK7407073.1"/>
    </source>
</evidence>
<evidence type="ECO:0000313" key="3">
    <source>
        <dbReference type="Proteomes" id="UP001386955"/>
    </source>
</evidence>
<keyword evidence="1" id="KW-1133">Transmembrane helix</keyword>
<dbReference type="Proteomes" id="UP001386955">
    <property type="component" value="Unassembled WGS sequence"/>
</dbReference>
<dbReference type="AlphaFoldDB" id="A0AAN9T5W5"/>
<comment type="caution">
    <text evidence="2">The sequence shown here is derived from an EMBL/GenBank/DDBJ whole genome shotgun (WGS) entry which is preliminary data.</text>
</comment>